<keyword evidence="2" id="KW-1185">Reference proteome</keyword>
<evidence type="ECO:0000313" key="2">
    <source>
        <dbReference type="Proteomes" id="UP000736164"/>
    </source>
</evidence>
<dbReference type="EMBL" id="JAAWVO010078468">
    <property type="protein sequence ID" value="MBN3325995.1"/>
    <property type="molecule type" value="Genomic_DNA"/>
</dbReference>
<feature type="non-terminal residue" evidence="1">
    <location>
        <position position="1"/>
    </location>
</feature>
<evidence type="ECO:0000313" key="1">
    <source>
        <dbReference type="EMBL" id="MBN3325995.1"/>
    </source>
</evidence>
<accession>A0A8J7PG31</accession>
<reference evidence="1" key="1">
    <citation type="journal article" date="2021" name="Cell">
        <title>Tracing the genetic footprints of vertebrate landing in non-teleost ray-finned fishes.</title>
        <authorList>
            <person name="Bi X."/>
            <person name="Wang K."/>
            <person name="Yang L."/>
            <person name="Pan H."/>
            <person name="Jiang H."/>
            <person name="Wei Q."/>
            <person name="Fang M."/>
            <person name="Yu H."/>
            <person name="Zhu C."/>
            <person name="Cai Y."/>
            <person name="He Y."/>
            <person name="Gan X."/>
            <person name="Zeng H."/>
            <person name="Yu D."/>
            <person name="Zhu Y."/>
            <person name="Jiang H."/>
            <person name="Qiu Q."/>
            <person name="Yang H."/>
            <person name="Zhang Y.E."/>
            <person name="Wang W."/>
            <person name="Zhu M."/>
            <person name="He S."/>
            <person name="Zhang G."/>
        </authorList>
    </citation>
    <scope>NUCLEOTIDE SEQUENCE</scope>
    <source>
        <strain evidence="1">Allg_001</strain>
    </source>
</reference>
<gene>
    <name evidence="1" type="primary">Zbed5_34</name>
    <name evidence="1" type="ORF">GTO95_0015637</name>
</gene>
<dbReference type="PANTHER" id="PTHR45913:SF19">
    <property type="entry name" value="LOW QUALITY PROTEIN: ZINC FINGER BED DOMAIN-CONTAINING PROTEIN 5-LIKE"/>
    <property type="match status" value="1"/>
</dbReference>
<feature type="non-terminal residue" evidence="1">
    <location>
        <position position="402"/>
    </location>
</feature>
<sequence length="402" mass="46057">KMKKVRNYDEDELRFGFSWTGDEEEPICYKTLTNETMKPSNLEQHFVKKHKEFFDSRRKDFQMCSVTGGENMKALETSYRVTYLIAKSGPAEVIDETLVKPAAKVMAQVKIGNKASKVTDRIPLSNNHRRIIEMAENVKQILLSRVRQIHDGLLFCQPMPGHSTAKAILKVIDDFIQENNLDCSQCVGISAEGAKAMIGSRKGRVPRIQAVAPEAKSTRCIHREALATVLNKAVKIVNFVKGRQLFDEMASDHTQLLFLTEVRWLSHGKVLNRIKLIVMCCKLRSYIYFPESDHSFERIRNPFIFSVQTLSNNLSHSEEQLLELASDGFLKTKFEQTTWTSVLIYPALSDKAVKYLLPFPTSYLCEVGFYALVGMKTKKTKRLIDMEPYLMPGSYYMTRHDF</sequence>
<name>A0A8J7PG31_ATRSP</name>
<organism evidence="1 2">
    <name type="scientific">Atractosteus spatula</name>
    <name type="common">Alligator gar</name>
    <name type="synonym">Lepisosteus spatula</name>
    <dbReference type="NCBI Taxonomy" id="7917"/>
    <lineage>
        <taxon>Eukaryota</taxon>
        <taxon>Metazoa</taxon>
        <taxon>Chordata</taxon>
        <taxon>Craniata</taxon>
        <taxon>Vertebrata</taxon>
        <taxon>Euteleostomi</taxon>
        <taxon>Actinopterygii</taxon>
        <taxon>Neopterygii</taxon>
        <taxon>Holostei</taxon>
        <taxon>Semionotiformes</taxon>
        <taxon>Lepisosteidae</taxon>
        <taxon>Atractosteus</taxon>
    </lineage>
</organism>
<dbReference type="PANTHER" id="PTHR45913">
    <property type="entry name" value="EPM2A-INTERACTING PROTEIN 1"/>
    <property type="match status" value="1"/>
</dbReference>
<dbReference type="Proteomes" id="UP000736164">
    <property type="component" value="Unassembled WGS sequence"/>
</dbReference>
<protein>
    <submittedName>
        <fullName evidence="1">ZBED5 protein</fullName>
    </submittedName>
</protein>
<proteinExistence type="predicted"/>
<dbReference type="AlphaFoldDB" id="A0A8J7PG31"/>
<comment type="caution">
    <text evidence="1">The sequence shown here is derived from an EMBL/GenBank/DDBJ whole genome shotgun (WGS) entry which is preliminary data.</text>
</comment>